<dbReference type="Proteomes" id="UP000886611">
    <property type="component" value="Unassembled WGS sequence"/>
</dbReference>
<comment type="caution">
    <text evidence="7">The sequence shown here is derived from an EMBL/GenBank/DDBJ whole genome shotgun (WGS) entry which is preliminary data.</text>
</comment>
<dbReference type="GO" id="GO:0005198">
    <property type="term" value="F:structural molecule activity"/>
    <property type="evidence" value="ECO:0007669"/>
    <property type="project" value="InterPro"/>
</dbReference>
<dbReference type="GO" id="GO:0006886">
    <property type="term" value="P:intracellular protein transport"/>
    <property type="evidence" value="ECO:0007669"/>
    <property type="project" value="InterPro"/>
</dbReference>
<reference evidence="7 8" key="1">
    <citation type="journal article" date="2021" name="Cell">
        <title>Tracing the genetic footprints of vertebrate landing in non-teleost ray-finned fishes.</title>
        <authorList>
            <person name="Bi X."/>
            <person name="Wang K."/>
            <person name="Yang L."/>
            <person name="Pan H."/>
            <person name="Jiang H."/>
            <person name="Wei Q."/>
            <person name="Fang M."/>
            <person name="Yu H."/>
            <person name="Zhu C."/>
            <person name="Cai Y."/>
            <person name="He Y."/>
            <person name="Gan X."/>
            <person name="Zeng H."/>
            <person name="Yu D."/>
            <person name="Zhu Y."/>
            <person name="Jiang H."/>
            <person name="Qiu Q."/>
            <person name="Yang H."/>
            <person name="Zhang Y.E."/>
            <person name="Wang W."/>
            <person name="Zhu M."/>
            <person name="He S."/>
            <person name="Zhang G."/>
        </authorList>
    </citation>
    <scope>NUCLEOTIDE SEQUENCE [LARGE SCALE GENOMIC DNA]</scope>
    <source>
        <strain evidence="7">Bchr_013</strain>
    </source>
</reference>
<evidence type="ECO:0000256" key="1">
    <source>
        <dbReference type="ARBA" id="ARBA00004180"/>
    </source>
</evidence>
<dbReference type="AlphaFoldDB" id="A0A8X7X4Y4"/>
<keyword evidence="8" id="KW-1185">Reference proteome</keyword>
<sequence>MEKNKVNNRIADKAFYEQFNADVIGYVASEEALLKECDEDTPGLEWERVLRLCDFNTKTSKQSKDMSLMPSELISLKQTPLVR</sequence>
<feature type="non-terminal residue" evidence="7">
    <location>
        <position position="83"/>
    </location>
</feature>
<feature type="non-terminal residue" evidence="7">
    <location>
        <position position="1"/>
    </location>
</feature>
<dbReference type="EMBL" id="JAATIS010004381">
    <property type="protein sequence ID" value="KAG2461955.1"/>
    <property type="molecule type" value="Genomic_DNA"/>
</dbReference>
<comment type="similarity">
    <text evidence="2 6">Belongs to the clathrin light chain family.</text>
</comment>
<accession>A0A8X7X4Y4</accession>
<dbReference type="InterPro" id="IPR000996">
    <property type="entry name" value="Clathrin_L-chain"/>
</dbReference>
<evidence type="ECO:0000256" key="6">
    <source>
        <dbReference type="RuleBase" id="RU363137"/>
    </source>
</evidence>
<evidence type="ECO:0000256" key="2">
    <source>
        <dbReference type="ARBA" id="ARBA00005263"/>
    </source>
</evidence>
<gene>
    <name evidence="7" type="primary">Cltb</name>
    <name evidence="7" type="ORF">GTO96_0020131</name>
</gene>
<evidence type="ECO:0000256" key="3">
    <source>
        <dbReference type="ARBA" id="ARBA00023136"/>
    </source>
</evidence>
<dbReference type="GO" id="GO:0016192">
    <property type="term" value="P:vesicle-mediated transport"/>
    <property type="evidence" value="ECO:0007669"/>
    <property type="project" value="InterPro"/>
</dbReference>
<dbReference type="Pfam" id="PF01086">
    <property type="entry name" value="Clathrin_lg_ch"/>
    <property type="match status" value="1"/>
</dbReference>
<keyword evidence="3 6" id="KW-0472">Membrane</keyword>
<evidence type="ECO:0000313" key="7">
    <source>
        <dbReference type="EMBL" id="KAG2461955.1"/>
    </source>
</evidence>
<evidence type="ECO:0000313" key="8">
    <source>
        <dbReference type="Proteomes" id="UP000886611"/>
    </source>
</evidence>
<evidence type="ECO:0000256" key="5">
    <source>
        <dbReference type="ARBA" id="ARBA00023329"/>
    </source>
</evidence>
<name>A0A8X7X4Y4_POLSE</name>
<protein>
    <recommendedName>
        <fullName evidence="6">Clathrin light chain</fullName>
    </recommendedName>
</protein>
<keyword evidence="5 6" id="KW-0968">Cytoplasmic vesicle</keyword>
<comment type="function">
    <text evidence="6">Clathrin is the major protein of the polyhedral coat of coated pits and vesicles.</text>
</comment>
<dbReference type="GO" id="GO:0030130">
    <property type="term" value="C:clathrin coat of trans-Golgi network vesicle"/>
    <property type="evidence" value="ECO:0007669"/>
    <property type="project" value="InterPro"/>
</dbReference>
<proteinExistence type="inferred from homology"/>
<comment type="subcellular location">
    <subcellularLocation>
        <location evidence="1 6">Cytoplasmic vesicle membrane</location>
        <topology evidence="1 6">Peripheral membrane protein</topology>
        <orientation evidence="1 6">Cytoplasmic side</orientation>
    </subcellularLocation>
    <subcellularLocation>
        <location evidence="6">Membrane</location>
        <location evidence="6">Coated pit</location>
        <topology evidence="6">Peripheral membrane protein</topology>
        <orientation evidence="6">Cytoplasmic side</orientation>
    </subcellularLocation>
    <text evidence="6">Cytoplasmic face of coated pits and vesicles.</text>
</comment>
<dbReference type="GO" id="GO:0030132">
    <property type="term" value="C:clathrin coat of coated pit"/>
    <property type="evidence" value="ECO:0007669"/>
    <property type="project" value="InterPro"/>
</dbReference>
<keyword evidence="4 6" id="KW-0168">Coated pit</keyword>
<evidence type="ECO:0000256" key="4">
    <source>
        <dbReference type="ARBA" id="ARBA00023176"/>
    </source>
</evidence>
<organism evidence="7 8">
    <name type="scientific">Polypterus senegalus</name>
    <name type="common">Senegal bichir</name>
    <dbReference type="NCBI Taxonomy" id="55291"/>
    <lineage>
        <taxon>Eukaryota</taxon>
        <taxon>Metazoa</taxon>
        <taxon>Chordata</taxon>
        <taxon>Craniata</taxon>
        <taxon>Vertebrata</taxon>
        <taxon>Euteleostomi</taxon>
        <taxon>Actinopterygii</taxon>
        <taxon>Polypteriformes</taxon>
        <taxon>Polypteridae</taxon>
        <taxon>Polypterus</taxon>
    </lineage>
</organism>